<reference evidence="1 2" key="1">
    <citation type="submission" date="2019-11" db="EMBL/GenBank/DDBJ databases">
        <title>Draft genome sequence of 12 host-associated Lactobacillus reuteri rodent strains.</title>
        <authorList>
            <person name="Zhang S."/>
            <person name="Ozcam M."/>
            <person name="Van Pijkeren J.P."/>
        </authorList>
    </citation>
    <scope>NUCLEOTIDE SEQUENCE [LARGE SCALE GENOMIC DNA]</scope>
    <source>
        <strain evidence="1 2">Rat19</strain>
    </source>
</reference>
<dbReference type="Proteomes" id="UP000430985">
    <property type="component" value="Unassembled WGS sequence"/>
</dbReference>
<evidence type="ECO:0000313" key="2">
    <source>
        <dbReference type="Proteomes" id="UP000430985"/>
    </source>
</evidence>
<dbReference type="RefSeq" id="WP_113897393.1">
    <property type="nucleotide sequence ID" value="NZ_CP029613.1"/>
</dbReference>
<sequence length="398" mass="45984">MNRIKNILDKPVTGQQLYLGTFVFYLFFSFLRNTTFNPYIGSKPFNLASYICVLLLVLKIYVYDKYKLKEYLLITFFLVIAVCSWRLSSSNLILVMTAFILAARNVSFKKIIQYYFYVTLLLLISVMIFALLGIIKDLVFVVDGRATRYALGIVYPTDLASHVLYLILAHVYLNYRNLNWHYYLGYLIIAFLLKLITDARLSIICIILLIPIVIIAKYAENPQHKLARFIVSLYWIFTPILAFVSFAGTYFFDNSNQIYHRIDHMLSGRLSYGLMSMYRYHITWFGQKVEENGLGGSKGLSVFNHGNVGYFYIDSSYLRLVMIYGVIVAFIMVGVMMTISIRSIVKENYVITVILLVVTLSCFVEQHLLELSYNPFLLILLANSKVISEVYTSEKSKI</sequence>
<comment type="caution">
    <text evidence="1">The sequence shown here is derived from an EMBL/GenBank/DDBJ whole genome shotgun (WGS) entry which is preliminary data.</text>
</comment>
<accession>A0A347TAA9</accession>
<organism evidence="1 2">
    <name type="scientific">Limosilactobacillus reuteri</name>
    <name type="common">Lactobacillus reuteri</name>
    <dbReference type="NCBI Taxonomy" id="1598"/>
    <lineage>
        <taxon>Bacteria</taxon>
        <taxon>Bacillati</taxon>
        <taxon>Bacillota</taxon>
        <taxon>Bacilli</taxon>
        <taxon>Lactobacillales</taxon>
        <taxon>Lactobacillaceae</taxon>
        <taxon>Limosilactobacillus</taxon>
    </lineage>
</organism>
<gene>
    <name evidence="1" type="ORF">GIX83_08250</name>
</gene>
<name>A0A347TAA9_LIMRT</name>
<dbReference type="AlphaFoldDB" id="A0A347TAA9"/>
<dbReference type="EMBL" id="WJNE01000027">
    <property type="protein sequence ID" value="MRG69811.1"/>
    <property type="molecule type" value="Genomic_DNA"/>
</dbReference>
<protein>
    <submittedName>
        <fullName evidence="1">Polymerase</fullName>
    </submittedName>
</protein>
<proteinExistence type="predicted"/>
<evidence type="ECO:0000313" key="1">
    <source>
        <dbReference type="EMBL" id="MRG69811.1"/>
    </source>
</evidence>